<gene>
    <name evidence="1" type="ORF">NSPWAT_1462</name>
</gene>
<accession>A0ABM9HDL8</accession>
<reference evidence="1 2" key="1">
    <citation type="submission" date="2022-09" db="EMBL/GenBank/DDBJ databases">
        <authorList>
            <person name="Kop L."/>
        </authorList>
    </citation>
    <scope>NUCLEOTIDE SEQUENCE [LARGE SCALE GENOMIC DNA]</scope>
    <source>
        <strain evidence="1 2">347</strain>
    </source>
</reference>
<proteinExistence type="predicted"/>
<evidence type="ECO:0008006" key="3">
    <source>
        <dbReference type="Google" id="ProtNLM"/>
    </source>
</evidence>
<sequence length="227" mass="24686">MTYTPNITLISGWAIPEDWLKALAQPFCPAATVHCVSPQDPFDADEAKRILQSPAPDIIIGYSLGSLWLLHHRSHLPDSAVKVLMAPILAFKKESGLAGKIPAGQLEFFLRTVERTQTLPTVIGDFMALGDIVLPQEVRGGIPERAVLLRGLEFLRDVAVTPDAALGFDAVLGDRDPFTDSAVLQPLMPNLHVVADCGHHPEPLLQTLFQLAAVREIFSAASSDKRI</sequence>
<dbReference type="EMBL" id="OX336137">
    <property type="protein sequence ID" value="CAI2718321.1"/>
    <property type="molecule type" value="Genomic_DNA"/>
</dbReference>
<evidence type="ECO:0000313" key="1">
    <source>
        <dbReference type="EMBL" id="CAI2718321.1"/>
    </source>
</evidence>
<protein>
    <recommendedName>
        <fullName evidence="3">AB hydrolase-1 domain-containing protein</fullName>
    </recommendedName>
</protein>
<name>A0ABM9HDL8_9BACT</name>
<evidence type="ECO:0000313" key="2">
    <source>
        <dbReference type="Proteomes" id="UP001157733"/>
    </source>
</evidence>
<dbReference type="RefSeq" id="WP_282011224.1">
    <property type="nucleotide sequence ID" value="NZ_OX336137.1"/>
</dbReference>
<dbReference type="Proteomes" id="UP001157733">
    <property type="component" value="Chromosome"/>
</dbReference>
<organism evidence="1 2">
    <name type="scientific">Nitrospina watsonii</name>
    <dbReference type="NCBI Taxonomy" id="1323948"/>
    <lineage>
        <taxon>Bacteria</taxon>
        <taxon>Pseudomonadati</taxon>
        <taxon>Nitrospinota/Tectimicrobiota group</taxon>
        <taxon>Nitrospinota</taxon>
        <taxon>Nitrospinia</taxon>
        <taxon>Nitrospinales</taxon>
        <taxon>Nitrospinaceae</taxon>
        <taxon>Nitrospina</taxon>
    </lineage>
</organism>
<keyword evidence="2" id="KW-1185">Reference proteome</keyword>